<evidence type="ECO:0000256" key="2">
    <source>
        <dbReference type="HAMAP-Rule" id="MF_00055"/>
    </source>
</evidence>
<evidence type="ECO:0000313" key="4">
    <source>
        <dbReference type="Proteomes" id="UP001194469"/>
    </source>
</evidence>
<dbReference type="Proteomes" id="UP001194469">
    <property type="component" value="Unassembled WGS sequence"/>
</dbReference>
<organism evidence="3 4">
    <name type="scientific">Nitratidesulfovibrio oxamicus</name>
    <dbReference type="NCBI Taxonomy" id="32016"/>
    <lineage>
        <taxon>Bacteria</taxon>
        <taxon>Pseudomonadati</taxon>
        <taxon>Thermodesulfobacteriota</taxon>
        <taxon>Desulfovibrionia</taxon>
        <taxon>Desulfovibrionales</taxon>
        <taxon>Desulfovibrionaceae</taxon>
        <taxon>Nitratidesulfovibrio</taxon>
    </lineage>
</organism>
<comment type="caution">
    <text evidence="3">The sequence shown here is derived from an EMBL/GenBank/DDBJ whole genome shotgun (WGS) entry which is preliminary data.</text>
</comment>
<sequence>MHDDRHPDTGHSIDRNPVVAGMFYPDDPDLLRHTVREHLAAAPRDAAPTLLAVVPHAGYVYSGEVAGQTLGAANLPDTIVLLGPNHTGLGAPLAVWPGGHWHTPLGPVPVDEQLADALAESGAGFTRDTAAHVREHSIEVVLPFLQEYTPDLAIVPVAVAEPHPQALREAAQALAGVLRPLEAAGRRVAMVVSSDMSHYVTHADAARLDRLALARIEALDPLGLYATVRDRGISMCGVLPATLGLLAALDMGAQTARVVAYATSGEVSGDMQRVVGYAGVLVA</sequence>
<dbReference type="PANTHER" id="PTHR11060:SF0">
    <property type="entry name" value="PROTEIN MEMO1"/>
    <property type="match status" value="1"/>
</dbReference>
<evidence type="ECO:0000256" key="1">
    <source>
        <dbReference type="ARBA" id="ARBA00006315"/>
    </source>
</evidence>
<dbReference type="NCBIfam" id="TIGR04336">
    <property type="entry name" value="AmmeMemoSam_B"/>
    <property type="match status" value="1"/>
</dbReference>
<dbReference type="InterPro" id="IPR002737">
    <property type="entry name" value="MEMO1_fam"/>
</dbReference>
<accession>A0ABS0J1R8</accession>
<evidence type="ECO:0000313" key="3">
    <source>
        <dbReference type="EMBL" id="MBG3875926.1"/>
    </source>
</evidence>
<dbReference type="EMBL" id="VRYY01000052">
    <property type="protein sequence ID" value="MBG3875926.1"/>
    <property type="molecule type" value="Genomic_DNA"/>
</dbReference>
<dbReference type="HAMAP" id="MF_00055">
    <property type="entry name" value="MEMO1"/>
    <property type="match status" value="1"/>
</dbReference>
<dbReference type="PANTHER" id="PTHR11060">
    <property type="entry name" value="PROTEIN MEMO1"/>
    <property type="match status" value="1"/>
</dbReference>
<proteinExistence type="inferred from homology"/>
<gene>
    <name evidence="3" type="primary">amrB</name>
    <name evidence="3" type="ORF">FVW20_02505</name>
</gene>
<dbReference type="SUPFAM" id="SSF53213">
    <property type="entry name" value="LigB-like"/>
    <property type="match status" value="1"/>
</dbReference>
<protein>
    <recommendedName>
        <fullName evidence="2">MEMO1 family protein FVW20_02505</fullName>
    </recommendedName>
</protein>
<reference evidence="3 4" key="1">
    <citation type="submission" date="2019-08" db="EMBL/GenBank/DDBJ databases">
        <authorList>
            <person name="Luo N."/>
        </authorList>
    </citation>
    <scope>NUCLEOTIDE SEQUENCE [LARGE SCALE GENOMIC DNA]</scope>
    <source>
        <strain evidence="3 4">NCIMB 9442</strain>
    </source>
</reference>
<comment type="similarity">
    <text evidence="1 2">Belongs to the MEMO1 family.</text>
</comment>
<dbReference type="Gene3D" id="3.40.830.10">
    <property type="entry name" value="LigB-like"/>
    <property type="match status" value="1"/>
</dbReference>
<dbReference type="Pfam" id="PF01875">
    <property type="entry name" value="Memo"/>
    <property type="match status" value="1"/>
</dbReference>
<name>A0ABS0J1R8_9BACT</name>
<keyword evidence="4" id="KW-1185">Reference proteome</keyword>
<dbReference type="CDD" id="cd07361">
    <property type="entry name" value="MEMO_like"/>
    <property type="match status" value="1"/>
</dbReference>
<dbReference type="RefSeq" id="WP_196608153.1">
    <property type="nucleotide sequence ID" value="NZ_VRYY01000052.1"/>
</dbReference>